<evidence type="ECO:0000313" key="6">
    <source>
        <dbReference type="EMBL" id="KAF2865178.1"/>
    </source>
</evidence>
<reference evidence="6 7" key="1">
    <citation type="submission" date="2020-01" db="EMBL/GenBank/DDBJ databases">
        <authorList>
            <consortium name="DOE Joint Genome Institute"/>
            <person name="Haridas S."/>
            <person name="Albert R."/>
            <person name="Binder M."/>
            <person name="Bloem J."/>
            <person name="Labutti K."/>
            <person name="Salamov A."/>
            <person name="Andreopoulos B."/>
            <person name="Baker S.E."/>
            <person name="Barry K."/>
            <person name="Bills G."/>
            <person name="Bluhm B.H."/>
            <person name="Cannon C."/>
            <person name="Castanera R."/>
            <person name="Culley D.E."/>
            <person name="Daum C."/>
            <person name="Ezra D."/>
            <person name="Gonzalez J.B."/>
            <person name="Henrissat B."/>
            <person name="Kuo A."/>
            <person name="Liang C."/>
            <person name="Lipzen A."/>
            <person name="Lutzoni F."/>
            <person name="Magnuson J."/>
            <person name="Mondo S."/>
            <person name="Nolan M."/>
            <person name="Ohm R."/>
            <person name="Pangilinan J."/>
            <person name="Park H.-J.H."/>
            <person name="Ramirez L."/>
            <person name="Alfaro M."/>
            <person name="Sun H."/>
            <person name="Tritt A."/>
            <person name="Yoshinaga Y."/>
            <person name="Zwiers L.-H.L."/>
            <person name="Turgeon B.G."/>
            <person name="Goodwin S.B."/>
            <person name="Spatafora J.W."/>
            <person name="Crous P.W."/>
            <person name="Grigoriev I.V."/>
        </authorList>
    </citation>
    <scope>NUCLEOTIDE SEQUENCE [LARGE SCALE GENOMIC DNA]</scope>
    <source>
        <strain evidence="6 7">CBS 611.86</strain>
    </source>
</reference>
<name>A0A7C8M1F2_9PLEO</name>
<keyword evidence="5" id="KW-1133">Transmembrane helix</keyword>
<keyword evidence="4" id="KW-0408">Iron</keyword>
<gene>
    <name evidence="6" type="ORF">BDV95DRAFT_507919</name>
</gene>
<dbReference type="Gene3D" id="1.10.630.10">
    <property type="entry name" value="Cytochrome P450"/>
    <property type="match status" value="1"/>
</dbReference>
<dbReference type="PANTHER" id="PTHR24304">
    <property type="entry name" value="CYTOCHROME P450 FAMILY 7"/>
    <property type="match status" value="1"/>
</dbReference>
<feature type="transmembrane region" description="Helical" evidence="5">
    <location>
        <begin position="12"/>
        <end position="35"/>
    </location>
</feature>
<dbReference type="SUPFAM" id="SSF48264">
    <property type="entry name" value="Cytochrome P450"/>
    <property type="match status" value="1"/>
</dbReference>
<comment type="caution">
    <text evidence="6">The sequence shown here is derived from an EMBL/GenBank/DDBJ whole genome shotgun (WGS) entry which is preliminary data.</text>
</comment>
<dbReference type="GO" id="GO:0016705">
    <property type="term" value="F:oxidoreductase activity, acting on paired donors, with incorporation or reduction of molecular oxygen"/>
    <property type="evidence" value="ECO:0007669"/>
    <property type="project" value="InterPro"/>
</dbReference>
<evidence type="ECO:0000256" key="1">
    <source>
        <dbReference type="ARBA" id="ARBA00010617"/>
    </source>
</evidence>
<protein>
    <submittedName>
        <fullName evidence="6">Cytochrome P450</fullName>
    </submittedName>
</protein>
<dbReference type="PANTHER" id="PTHR24304:SF2">
    <property type="entry name" value="24-HYDROXYCHOLESTEROL 7-ALPHA-HYDROXYLASE"/>
    <property type="match status" value="1"/>
</dbReference>
<keyword evidence="2" id="KW-0349">Heme</keyword>
<dbReference type="OrthoDB" id="3366823at2759"/>
<proteinExistence type="inferred from homology"/>
<keyword evidence="5" id="KW-0472">Membrane</keyword>
<dbReference type="Proteomes" id="UP000481861">
    <property type="component" value="Unassembled WGS sequence"/>
</dbReference>
<dbReference type="GO" id="GO:0020037">
    <property type="term" value="F:heme binding"/>
    <property type="evidence" value="ECO:0007669"/>
    <property type="project" value="InterPro"/>
</dbReference>
<comment type="similarity">
    <text evidence="1">Belongs to the cytochrome P450 family.</text>
</comment>
<dbReference type="GO" id="GO:0005506">
    <property type="term" value="F:iron ion binding"/>
    <property type="evidence" value="ECO:0007669"/>
    <property type="project" value="InterPro"/>
</dbReference>
<accession>A0A7C8M1F2</accession>
<keyword evidence="7" id="KW-1185">Reference proteome</keyword>
<evidence type="ECO:0000256" key="3">
    <source>
        <dbReference type="ARBA" id="ARBA00022723"/>
    </source>
</evidence>
<evidence type="ECO:0000256" key="5">
    <source>
        <dbReference type="SAM" id="Phobius"/>
    </source>
</evidence>
<keyword evidence="5" id="KW-0812">Transmembrane</keyword>
<dbReference type="GO" id="GO:0008395">
    <property type="term" value="F:steroid hydroxylase activity"/>
    <property type="evidence" value="ECO:0007669"/>
    <property type="project" value="TreeGrafter"/>
</dbReference>
<evidence type="ECO:0000313" key="7">
    <source>
        <dbReference type="Proteomes" id="UP000481861"/>
    </source>
</evidence>
<sequence length="554" mass="62849">MFPSELLTANAISAALFLFTVFPVLVYYITTTLFYRKTNSKLLSKIPPTVPYWVPGLFHGLSVASGPPAYFAKVLKQYGSSAPFVVKAGSISLVVVRDAKHAQKILQASAHMTPKALQVRALDKAMDAPIEALLLYDMIRTGSLEDDHNHSARLVVPHKYLTGPSLSSISDVYLATFRRNLSNKMFQFKTWTEIEDMWSFFHNEISKAVMETLFGPAVMKQYPRLVRDFWEFDSNFDGFILGYPQFMMSSAYTARDRLLGNLWDWLLAAKESKEGLEFIRTGDGDLAPTDDRDSVFVKFPYLDGQARAAKALGNMQELNSNTIPPTLWSIVEALRRPALLKRLTVDISHQFDARSETYNMAAVGAMPLVQSLHAEVGRLRMAARVVRRSEEGDFKLDENWTIPSNMWAVMFSHDLALNTKLWAKARPRTIEKPLEEFWAERFLIPEKPNQYQRYAKKQETDTVGTGRFSMEGLDALHIPFEGGLKLGTSRYFAEAVQAATLAILLTEYELEFSEPEDVEQALPPVREIAYGSIKPLHKIRLRIRKRESPNTKRS</sequence>
<dbReference type="AlphaFoldDB" id="A0A7C8M1F2"/>
<evidence type="ECO:0000256" key="4">
    <source>
        <dbReference type="ARBA" id="ARBA00023004"/>
    </source>
</evidence>
<dbReference type="InterPro" id="IPR050529">
    <property type="entry name" value="CYP450_sterol_14alpha_dmase"/>
</dbReference>
<dbReference type="EMBL" id="JAADJZ010000036">
    <property type="protein sequence ID" value="KAF2865178.1"/>
    <property type="molecule type" value="Genomic_DNA"/>
</dbReference>
<keyword evidence="3" id="KW-0479">Metal-binding</keyword>
<organism evidence="6 7">
    <name type="scientific">Massariosphaeria phaeospora</name>
    <dbReference type="NCBI Taxonomy" id="100035"/>
    <lineage>
        <taxon>Eukaryota</taxon>
        <taxon>Fungi</taxon>
        <taxon>Dikarya</taxon>
        <taxon>Ascomycota</taxon>
        <taxon>Pezizomycotina</taxon>
        <taxon>Dothideomycetes</taxon>
        <taxon>Pleosporomycetidae</taxon>
        <taxon>Pleosporales</taxon>
        <taxon>Pleosporales incertae sedis</taxon>
        <taxon>Massariosphaeria</taxon>
    </lineage>
</organism>
<dbReference type="InterPro" id="IPR036396">
    <property type="entry name" value="Cyt_P450_sf"/>
</dbReference>
<evidence type="ECO:0000256" key="2">
    <source>
        <dbReference type="ARBA" id="ARBA00022617"/>
    </source>
</evidence>